<gene>
    <name evidence="1" type="ORF">GUITHDRAFT_149897</name>
</gene>
<dbReference type="GeneID" id="17311396"/>
<dbReference type="HOGENOM" id="CLU_1269818_0_0_1"/>
<sequence length="218" mass="23859">MRSNFARVEALHAAAMALQCLLPREAGGPRELAGDPEGLQRWLSAGREARNSIPQLDWSERSSVEACGSLVSSVLPCCVPAMQSGWGGRWQEDPDLGKRGLLLMLQVLGNAAASHRSMRDQIWEDAWPAPLLDLVLADTHSSCKSVVAMIAYNVLKNNTEASLKFVSSEEGGVFLFSLLKCFYHKQETPLSPDEQSGLTDLGGWLEVIMEELVQQGHL</sequence>
<name>L1K2S1_GUITC</name>
<evidence type="ECO:0000313" key="1">
    <source>
        <dbReference type="EMBL" id="EKX54894.1"/>
    </source>
</evidence>
<protein>
    <recommendedName>
        <fullName evidence="4">Ataxin-10 domain-containing protein</fullName>
    </recommendedName>
</protein>
<evidence type="ECO:0008006" key="4">
    <source>
        <dbReference type="Google" id="ProtNLM"/>
    </source>
</evidence>
<dbReference type="Proteomes" id="UP000011087">
    <property type="component" value="Unassembled WGS sequence"/>
</dbReference>
<accession>L1K2S1</accession>
<dbReference type="AlphaFoldDB" id="L1K2S1"/>
<proteinExistence type="predicted"/>
<dbReference type="RefSeq" id="XP_005841874.1">
    <property type="nucleotide sequence ID" value="XM_005841817.1"/>
</dbReference>
<dbReference type="KEGG" id="gtt:GUITHDRAFT_149897"/>
<dbReference type="PaxDb" id="55529-EKX54894"/>
<dbReference type="EMBL" id="JH992966">
    <property type="protein sequence ID" value="EKX54894.1"/>
    <property type="molecule type" value="Genomic_DNA"/>
</dbReference>
<organism evidence="1">
    <name type="scientific">Guillardia theta (strain CCMP2712)</name>
    <name type="common">Cryptophyte</name>
    <dbReference type="NCBI Taxonomy" id="905079"/>
    <lineage>
        <taxon>Eukaryota</taxon>
        <taxon>Cryptophyceae</taxon>
        <taxon>Pyrenomonadales</taxon>
        <taxon>Geminigeraceae</taxon>
        <taxon>Guillardia</taxon>
    </lineage>
</organism>
<reference evidence="3" key="2">
    <citation type="submission" date="2012-11" db="EMBL/GenBank/DDBJ databases">
        <authorList>
            <person name="Kuo A."/>
            <person name="Curtis B.A."/>
            <person name="Tanifuji G."/>
            <person name="Burki F."/>
            <person name="Gruber A."/>
            <person name="Irimia M."/>
            <person name="Maruyama S."/>
            <person name="Arias M.C."/>
            <person name="Ball S.G."/>
            <person name="Gile G.H."/>
            <person name="Hirakawa Y."/>
            <person name="Hopkins J.F."/>
            <person name="Rensing S.A."/>
            <person name="Schmutz J."/>
            <person name="Symeonidi A."/>
            <person name="Elias M."/>
            <person name="Eveleigh R.J."/>
            <person name="Herman E.K."/>
            <person name="Klute M.J."/>
            <person name="Nakayama T."/>
            <person name="Obornik M."/>
            <person name="Reyes-Prieto A."/>
            <person name="Armbrust E.V."/>
            <person name="Aves S.J."/>
            <person name="Beiko R.G."/>
            <person name="Coutinho P."/>
            <person name="Dacks J.B."/>
            <person name="Durnford D.G."/>
            <person name="Fast N.M."/>
            <person name="Green B.R."/>
            <person name="Grisdale C."/>
            <person name="Hempe F."/>
            <person name="Henrissat B."/>
            <person name="Hoppner M.P."/>
            <person name="Ishida K.-I."/>
            <person name="Kim E."/>
            <person name="Koreny L."/>
            <person name="Kroth P.G."/>
            <person name="Liu Y."/>
            <person name="Malik S.-B."/>
            <person name="Maier U.G."/>
            <person name="McRose D."/>
            <person name="Mock T."/>
            <person name="Neilson J.A."/>
            <person name="Onodera N.T."/>
            <person name="Poole A.M."/>
            <person name="Pritham E.J."/>
            <person name="Richards T.A."/>
            <person name="Rocap G."/>
            <person name="Roy S.W."/>
            <person name="Sarai C."/>
            <person name="Schaack S."/>
            <person name="Shirato S."/>
            <person name="Slamovits C.H."/>
            <person name="Spencer D.F."/>
            <person name="Suzuki S."/>
            <person name="Worden A.Z."/>
            <person name="Zauner S."/>
            <person name="Barry K."/>
            <person name="Bell C."/>
            <person name="Bharti A.K."/>
            <person name="Crow J.A."/>
            <person name="Grimwood J."/>
            <person name="Kramer R."/>
            <person name="Lindquist E."/>
            <person name="Lucas S."/>
            <person name="Salamov A."/>
            <person name="McFadden G.I."/>
            <person name="Lane C.E."/>
            <person name="Keeling P.J."/>
            <person name="Gray M.W."/>
            <person name="Grigoriev I.V."/>
            <person name="Archibald J.M."/>
        </authorList>
    </citation>
    <scope>NUCLEOTIDE SEQUENCE</scope>
    <source>
        <strain evidence="3">CCMP2712</strain>
    </source>
</reference>
<feature type="non-terminal residue" evidence="1">
    <location>
        <position position="218"/>
    </location>
</feature>
<reference evidence="2" key="3">
    <citation type="submission" date="2016-03" db="UniProtKB">
        <authorList>
            <consortium name="EnsemblProtists"/>
        </authorList>
    </citation>
    <scope>IDENTIFICATION</scope>
</reference>
<reference evidence="1 3" key="1">
    <citation type="journal article" date="2012" name="Nature">
        <title>Algal genomes reveal evolutionary mosaicism and the fate of nucleomorphs.</title>
        <authorList>
            <consortium name="DOE Joint Genome Institute"/>
            <person name="Curtis B.A."/>
            <person name="Tanifuji G."/>
            <person name="Burki F."/>
            <person name="Gruber A."/>
            <person name="Irimia M."/>
            <person name="Maruyama S."/>
            <person name="Arias M.C."/>
            <person name="Ball S.G."/>
            <person name="Gile G.H."/>
            <person name="Hirakawa Y."/>
            <person name="Hopkins J.F."/>
            <person name="Kuo A."/>
            <person name="Rensing S.A."/>
            <person name="Schmutz J."/>
            <person name="Symeonidi A."/>
            <person name="Elias M."/>
            <person name="Eveleigh R.J."/>
            <person name="Herman E.K."/>
            <person name="Klute M.J."/>
            <person name="Nakayama T."/>
            <person name="Obornik M."/>
            <person name="Reyes-Prieto A."/>
            <person name="Armbrust E.V."/>
            <person name="Aves S.J."/>
            <person name="Beiko R.G."/>
            <person name="Coutinho P."/>
            <person name="Dacks J.B."/>
            <person name="Durnford D.G."/>
            <person name="Fast N.M."/>
            <person name="Green B.R."/>
            <person name="Grisdale C.J."/>
            <person name="Hempel F."/>
            <person name="Henrissat B."/>
            <person name="Hoppner M.P."/>
            <person name="Ishida K."/>
            <person name="Kim E."/>
            <person name="Koreny L."/>
            <person name="Kroth P.G."/>
            <person name="Liu Y."/>
            <person name="Malik S.B."/>
            <person name="Maier U.G."/>
            <person name="McRose D."/>
            <person name="Mock T."/>
            <person name="Neilson J.A."/>
            <person name="Onodera N.T."/>
            <person name="Poole A.M."/>
            <person name="Pritham E.J."/>
            <person name="Richards T.A."/>
            <person name="Rocap G."/>
            <person name="Roy S.W."/>
            <person name="Sarai C."/>
            <person name="Schaack S."/>
            <person name="Shirato S."/>
            <person name="Slamovits C.H."/>
            <person name="Spencer D.F."/>
            <person name="Suzuki S."/>
            <person name="Worden A.Z."/>
            <person name="Zauner S."/>
            <person name="Barry K."/>
            <person name="Bell C."/>
            <person name="Bharti A.K."/>
            <person name="Crow J.A."/>
            <person name="Grimwood J."/>
            <person name="Kramer R."/>
            <person name="Lindquist E."/>
            <person name="Lucas S."/>
            <person name="Salamov A."/>
            <person name="McFadden G.I."/>
            <person name="Lane C.E."/>
            <person name="Keeling P.J."/>
            <person name="Gray M.W."/>
            <person name="Grigoriev I.V."/>
            <person name="Archibald J.M."/>
        </authorList>
    </citation>
    <scope>NUCLEOTIDE SEQUENCE</scope>
    <source>
        <strain evidence="1 3">CCMP2712</strain>
    </source>
</reference>
<evidence type="ECO:0000313" key="2">
    <source>
        <dbReference type="EnsemblProtists" id="EKX54894"/>
    </source>
</evidence>
<dbReference type="EnsemblProtists" id="EKX54894">
    <property type="protein sequence ID" value="EKX54894"/>
    <property type="gene ID" value="GUITHDRAFT_149897"/>
</dbReference>
<keyword evidence="3" id="KW-1185">Reference proteome</keyword>
<evidence type="ECO:0000313" key="3">
    <source>
        <dbReference type="Proteomes" id="UP000011087"/>
    </source>
</evidence>